<name>A0A327NDC6_9BACT</name>
<dbReference type="Pfam" id="PF10899">
    <property type="entry name" value="AbiGi"/>
    <property type="match status" value="1"/>
</dbReference>
<evidence type="ECO:0000313" key="1">
    <source>
        <dbReference type="EMBL" id="RAI73281.1"/>
    </source>
</evidence>
<reference evidence="1 2" key="1">
    <citation type="submission" date="2018-06" db="EMBL/GenBank/DDBJ databases">
        <title>Spirosoma sp. HMF3257 Genome sequencing and assembly.</title>
        <authorList>
            <person name="Kang H."/>
            <person name="Cha I."/>
            <person name="Kim H."/>
            <person name="Kang J."/>
            <person name="Joh K."/>
        </authorList>
    </citation>
    <scope>NUCLEOTIDE SEQUENCE [LARGE SCALE GENOMIC DNA]</scope>
    <source>
        <strain evidence="1 2">HMF3257</strain>
    </source>
</reference>
<dbReference type="InterPro" id="IPR021223">
    <property type="entry name" value="AbiGi"/>
</dbReference>
<dbReference type="Proteomes" id="UP000249016">
    <property type="component" value="Unassembled WGS sequence"/>
</dbReference>
<accession>A0A327NDC6</accession>
<gene>
    <name evidence="1" type="ORF">HMF3257_00485</name>
</gene>
<dbReference type="AlphaFoldDB" id="A0A327NDC6"/>
<proteinExistence type="predicted"/>
<evidence type="ECO:0008006" key="3">
    <source>
        <dbReference type="Google" id="ProtNLM"/>
    </source>
</evidence>
<keyword evidence="2" id="KW-1185">Reference proteome</keyword>
<dbReference type="OrthoDB" id="680500at2"/>
<comment type="caution">
    <text evidence="1">The sequence shown here is derived from an EMBL/GenBank/DDBJ whole genome shotgun (WGS) entry which is preliminary data.</text>
</comment>
<dbReference type="EMBL" id="QLII01000001">
    <property type="protein sequence ID" value="RAI73281.1"/>
    <property type="molecule type" value="Genomic_DNA"/>
</dbReference>
<protein>
    <recommendedName>
        <fullName evidence="3">DUF2971 domain-containing protein</fullName>
    </recommendedName>
</protein>
<sequence length="281" mass="32291">MTTISANSLFHFTPLKDNLLGILETGFRPAYSPEFGKSTNGKVNECEIAMVCFCDLPISNLRKHIGLDGTKGYGKYGLGMTKEWGMTNKLNPVTYFTNQSHQIEAGLEASTRLLKLSQHYDEEMDKMTKKYGGPKSTPYSDEEKNMIATYTYIKSAFEASNVIMNHMKPYQDAINGIRYYNEREWRLVVPCNEKNNYEVPVIWPTMFPHQLLKKPIYKDIISKKYMLNFSAIDVKYIIVENDAAVKDVVDKLASLPHKYSESDRNRLISRIVTCEQIDEDF</sequence>
<evidence type="ECO:0000313" key="2">
    <source>
        <dbReference type="Proteomes" id="UP000249016"/>
    </source>
</evidence>
<organism evidence="1 2">
    <name type="scientific">Spirosoma telluris</name>
    <dbReference type="NCBI Taxonomy" id="2183553"/>
    <lineage>
        <taxon>Bacteria</taxon>
        <taxon>Pseudomonadati</taxon>
        <taxon>Bacteroidota</taxon>
        <taxon>Cytophagia</taxon>
        <taxon>Cytophagales</taxon>
        <taxon>Cytophagaceae</taxon>
        <taxon>Spirosoma</taxon>
    </lineage>
</organism>
<dbReference type="RefSeq" id="WP_111340163.1">
    <property type="nucleotide sequence ID" value="NZ_QLII01000001.1"/>
</dbReference>